<dbReference type="InterPro" id="IPR045227">
    <property type="entry name" value="WDR18/Ipi3/RID3"/>
</dbReference>
<dbReference type="SMART" id="SM00320">
    <property type="entry name" value="WD40"/>
    <property type="match status" value="3"/>
</dbReference>
<evidence type="ECO:0000256" key="1">
    <source>
        <dbReference type="PROSITE-ProRule" id="PRU00221"/>
    </source>
</evidence>
<reference evidence="2" key="1">
    <citation type="submission" date="2020-08" db="EMBL/GenBank/DDBJ databases">
        <title>Plant Genome Project.</title>
        <authorList>
            <person name="Zhang R.-G."/>
        </authorList>
    </citation>
    <scope>NUCLEOTIDE SEQUENCE</scope>
    <source>
        <strain evidence="2">WSP0</strain>
        <tissue evidence="2">Leaf</tissue>
    </source>
</reference>
<dbReference type="PROSITE" id="PS50082">
    <property type="entry name" value="WD_REPEATS_2"/>
    <property type="match status" value="2"/>
</dbReference>
<dbReference type="Pfam" id="PF00400">
    <property type="entry name" value="WD40"/>
    <property type="match status" value="2"/>
</dbReference>
<sequence length="241" mass="25359">MVGGGGGGGKEALAVCSNKSLGIGITMWDIESGDHLLHIPTCASSPHGLTCLGNQCLAASQIHRQGSVAGGVIFFWPFNKVSSGRLLRTWCAHHKSLTCLSFSSDDSFLISGSEDGSIVVWPMIGLLDEADCWNSPSLLNFSSEHSASVTGILTTLSSSSSIFLSSSLDGTCKVWDLVTGKLLQNLAFLLPITASVLDPAEKMLFSGTADGRIFMSILDVGLVEDSSVVSEEEPIVLKGHK</sequence>
<proteinExistence type="predicted"/>
<comment type="caution">
    <text evidence="2">The sequence shown here is derived from an EMBL/GenBank/DDBJ whole genome shotgun (WGS) entry which is preliminary data.</text>
</comment>
<accession>A0AAV6JA43</accession>
<dbReference type="AlphaFoldDB" id="A0AAV6JA43"/>
<dbReference type="GO" id="GO:0120330">
    <property type="term" value="C:rixosome complex"/>
    <property type="evidence" value="ECO:0007669"/>
    <property type="project" value="TreeGrafter"/>
</dbReference>
<dbReference type="GO" id="GO:0006364">
    <property type="term" value="P:rRNA processing"/>
    <property type="evidence" value="ECO:0007669"/>
    <property type="project" value="TreeGrafter"/>
</dbReference>
<keyword evidence="3" id="KW-1185">Reference proteome</keyword>
<dbReference type="Gene3D" id="2.130.10.10">
    <property type="entry name" value="YVTN repeat-like/Quinoprotein amine dehydrogenase"/>
    <property type="match status" value="2"/>
</dbReference>
<dbReference type="GO" id="GO:0005656">
    <property type="term" value="C:nuclear pre-replicative complex"/>
    <property type="evidence" value="ECO:0007669"/>
    <property type="project" value="TreeGrafter"/>
</dbReference>
<dbReference type="Proteomes" id="UP000823749">
    <property type="component" value="Chromosome 8"/>
</dbReference>
<name>A0AAV6JA43_9ERIC</name>
<dbReference type="PANTHER" id="PTHR18763">
    <property type="entry name" value="WD-REPEAT PROTEIN 18"/>
    <property type="match status" value="1"/>
</dbReference>
<evidence type="ECO:0000313" key="3">
    <source>
        <dbReference type="Proteomes" id="UP000823749"/>
    </source>
</evidence>
<dbReference type="GO" id="GO:0006261">
    <property type="term" value="P:DNA-templated DNA replication"/>
    <property type="evidence" value="ECO:0007669"/>
    <property type="project" value="TreeGrafter"/>
</dbReference>
<organism evidence="2 3">
    <name type="scientific">Rhododendron griersonianum</name>
    <dbReference type="NCBI Taxonomy" id="479676"/>
    <lineage>
        <taxon>Eukaryota</taxon>
        <taxon>Viridiplantae</taxon>
        <taxon>Streptophyta</taxon>
        <taxon>Embryophyta</taxon>
        <taxon>Tracheophyta</taxon>
        <taxon>Spermatophyta</taxon>
        <taxon>Magnoliopsida</taxon>
        <taxon>eudicotyledons</taxon>
        <taxon>Gunneridae</taxon>
        <taxon>Pentapetalae</taxon>
        <taxon>asterids</taxon>
        <taxon>Ericales</taxon>
        <taxon>Ericaceae</taxon>
        <taxon>Ericoideae</taxon>
        <taxon>Rhodoreae</taxon>
        <taxon>Rhododendron</taxon>
    </lineage>
</organism>
<dbReference type="InterPro" id="IPR015943">
    <property type="entry name" value="WD40/YVTN_repeat-like_dom_sf"/>
</dbReference>
<dbReference type="InterPro" id="IPR001680">
    <property type="entry name" value="WD40_rpt"/>
</dbReference>
<gene>
    <name evidence="2" type="ORF">RHGRI_024556</name>
</gene>
<dbReference type="PANTHER" id="PTHR18763:SF4">
    <property type="entry name" value="PROTEIN ROOT INITIATION DEFECTIVE 3-LIKE"/>
    <property type="match status" value="1"/>
</dbReference>
<dbReference type="SUPFAM" id="SSF50978">
    <property type="entry name" value="WD40 repeat-like"/>
    <property type="match status" value="1"/>
</dbReference>
<feature type="repeat" description="WD" evidence="1">
    <location>
        <begin position="90"/>
        <end position="121"/>
    </location>
</feature>
<protein>
    <submittedName>
        <fullName evidence="2">Uncharacterized protein</fullName>
    </submittedName>
</protein>
<keyword evidence="1" id="KW-0853">WD repeat</keyword>
<dbReference type="InterPro" id="IPR036322">
    <property type="entry name" value="WD40_repeat_dom_sf"/>
</dbReference>
<evidence type="ECO:0000313" key="2">
    <source>
        <dbReference type="EMBL" id="KAG5537160.1"/>
    </source>
</evidence>
<dbReference type="PROSITE" id="PS50294">
    <property type="entry name" value="WD_REPEATS_REGION"/>
    <property type="match status" value="1"/>
</dbReference>
<feature type="repeat" description="WD" evidence="1">
    <location>
        <begin position="142"/>
        <end position="185"/>
    </location>
</feature>
<dbReference type="EMBL" id="JACTNZ010000008">
    <property type="protein sequence ID" value="KAG5537160.1"/>
    <property type="molecule type" value="Genomic_DNA"/>
</dbReference>